<proteinExistence type="predicted"/>
<reference evidence="1 2" key="1">
    <citation type="submission" date="2019-08" db="EMBL/GenBank/DDBJ databases">
        <title>Whole genome of Aphis craccivora.</title>
        <authorList>
            <person name="Voronova N.V."/>
            <person name="Shulinski R.S."/>
            <person name="Bandarenka Y.V."/>
            <person name="Zhorov D.G."/>
            <person name="Warner D."/>
        </authorList>
    </citation>
    <scope>NUCLEOTIDE SEQUENCE [LARGE SCALE GENOMIC DNA]</scope>
    <source>
        <strain evidence="1">180601</strain>
        <tissue evidence="1">Whole Body</tissue>
    </source>
</reference>
<organism evidence="1 2">
    <name type="scientific">Aphis craccivora</name>
    <name type="common">Cowpea aphid</name>
    <dbReference type="NCBI Taxonomy" id="307492"/>
    <lineage>
        <taxon>Eukaryota</taxon>
        <taxon>Metazoa</taxon>
        <taxon>Ecdysozoa</taxon>
        <taxon>Arthropoda</taxon>
        <taxon>Hexapoda</taxon>
        <taxon>Insecta</taxon>
        <taxon>Pterygota</taxon>
        <taxon>Neoptera</taxon>
        <taxon>Paraneoptera</taxon>
        <taxon>Hemiptera</taxon>
        <taxon>Sternorrhyncha</taxon>
        <taxon>Aphidomorpha</taxon>
        <taxon>Aphidoidea</taxon>
        <taxon>Aphididae</taxon>
        <taxon>Aphidini</taxon>
        <taxon>Aphis</taxon>
        <taxon>Aphis</taxon>
    </lineage>
</organism>
<sequence length="218" mass="24917">MSLRNYHKANKREYIIFCEETCTVYITHTVILEFLTKFFKSAKKLQIHLIILKENQITLMLPNNLMTNNPFTASIHRHIIVNKEYLHKILFLDNYIGHSNKVEDSVQSLPATSTLSEQPSYKETPKTDWTRPARAPAVIIFVIKILFLDNYTVEDSVQSLPSSSALSKQPLYKEPLKTDLTKPACVPAVAVPKQSASPISIPTPIEYNYNKNHSVSYH</sequence>
<dbReference type="Proteomes" id="UP000478052">
    <property type="component" value="Unassembled WGS sequence"/>
</dbReference>
<dbReference type="AlphaFoldDB" id="A0A6G0Y7D8"/>
<protein>
    <submittedName>
        <fullName evidence="1">Putative leucine-rich repeat-containing protein isoform X4</fullName>
    </submittedName>
</protein>
<dbReference type="EMBL" id="VUJU01005741">
    <property type="protein sequence ID" value="KAF0750380.1"/>
    <property type="molecule type" value="Genomic_DNA"/>
</dbReference>
<name>A0A6G0Y7D8_APHCR</name>
<evidence type="ECO:0000313" key="1">
    <source>
        <dbReference type="EMBL" id="KAF0750380.1"/>
    </source>
</evidence>
<comment type="caution">
    <text evidence="1">The sequence shown here is derived from an EMBL/GenBank/DDBJ whole genome shotgun (WGS) entry which is preliminary data.</text>
</comment>
<evidence type="ECO:0000313" key="2">
    <source>
        <dbReference type="Proteomes" id="UP000478052"/>
    </source>
</evidence>
<keyword evidence="2" id="KW-1185">Reference proteome</keyword>
<gene>
    <name evidence="1" type="ORF">FWK35_00016012</name>
</gene>
<accession>A0A6G0Y7D8</accession>
<dbReference type="OrthoDB" id="6426920at2759"/>